<evidence type="ECO:0000259" key="1">
    <source>
        <dbReference type="PROSITE" id="PS51841"/>
    </source>
</evidence>
<dbReference type="EMBL" id="CP002959">
    <property type="protein sequence ID" value="AFM13897.1"/>
    <property type="molecule type" value="Genomic_DNA"/>
</dbReference>
<name>I4B9E0_TURPD</name>
<dbReference type="AlphaFoldDB" id="I4B9E0"/>
<dbReference type="PROSITE" id="PS51841">
    <property type="entry name" value="LTD"/>
    <property type="match status" value="1"/>
</dbReference>
<evidence type="ECO:0000313" key="3">
    <source>
        <dbReference type="Proteomes" id="UP000006048"/>
    </source>
</evidence>
<keyword evidence="3" id="KW-1185">Reference proteome</keyword>
<evidence type="ECO:0000313" key="2">
    <source>
        <dbReference type="EMBL" id="AFM13897.1"/>
    </source>
</evidence>
<proteinExistence type="predicted"/>
<dbReference type="RefSeq" id="WP_014804397.1">
    <property type="nucleotide sequence ID" value="NC_018020.1"/>
</dbReference>
<protein>
    <recommendedName>
        <fullName evidence="1">LTD domain-containing protein</fullName>
    </recommendedName>
</protein>
<dbReference type="Gene3D" id="2.60.40.1260">
    <property type="entry name" value="Lamin Tail domain"/>
    <property type="match status" value="1"/>
</dbReference>
<gene>
    <name evidence="2" type="ordered locus">Turpa_3258</name>
</gene>
<organism evidence="2 3">
    <name type="scientific">Turneriella parva (strain ATCC BAA-1111 / DSM 21527 / NCTC 11395 / H)</name>
    <name type="common">Leptospira parva</name>
    <dbReference type="NCBI Taxonomy" id="869212"/>
    <lineage>
        <taxon>Bacteria</taxon>
        <taxon>Pseudomonadati</taxon>
        <taxon>Spirochaetota</taxon>
        <taxon>Spirochaetia</taxon>
        <taxon>Leptospirales</taxon>
        <taxon>Leptospiraceae</taxon>
        <taxon>Turneriella</taxon>
    </lineage>
</organism>
<dbReference type="InterPro" id="IPR001322">
    <property type="entry name" value="Lamin_tail_dom"/>
</dbReference>
<sequence>MLAASILLFANCTSSVTELWPTAINVDRKRGCAEIREVNWAGSMKNDGTYDGDDDFIEIQNTDCNKPIDIADWRIELTGDVKRIYYVPKVGNTTIQPGKFAVIIAKSGGAFRDQGNADYTPVVLEGLSIPERNWSITTRTAENFLMESGINTTEADDAQSRNFPLSGSVDGFTTRSMERTEDQFEEEGGSVSTWHASTPCNETSPSQITTLYGTGCGTGQIGISGRYVHPDYSQRTFATPGEKNTPDYK</sequence>
<dbReference type="HOGENOM" id="CLU_1115384_0_0_12"/>
<feature type="domain" description="LTD" evidence="1">
    <location>
        <begin position="13"/>
        <end position="199"/>
    </location>
</feature>
<dbReference type="SUPFAM" id="SSF74853">
    <property type="entry name" value="Lamin A/C globular tail domain"/>
    <property type="match status" value="1"/>
</dbReference>
<accession>I4B9E0</accession>
<dbReference type="InterPro" id="IPR036415">
    <property type="entry name" value="Lamin_tail_dom_sf"/>
</dbReference>
<dbReference type="STRING" id="869212.Turpa_3258"/>
<dbReference type="Proteomes" id="UP000006048">
    <property type="component" value="Chromosome"/>
</dbReference>
<reference evidence="2 3" key="1">
    <citation type="submission" date="2012-06" db="EMBL/GenBank/DDBJ databases">
        <title>The complete chromosome of genome of Turneriella parva DSM 21527.</title>
        <authorList>
            <consortium name="US DOE Joint Genome Institute (JGI-PGF)"/>
            <person name="Lucas S."/>
            <person name="Han J."/>
            <person name="Lapidus A."/>
            <person name="Bruce D."/>
            <person name="Goodwin L."/>
            <person name="Pitluck S."/>
            <person name="Peters L."/>
            <person name="Kyrpides N."/>
            <person name="Mavromatis K."/>
            <person name="Ivanova N."/>
            <person name="Mikhailova N."/>
            <person name="Chertkov O."/>
            <person name="Detter J.C."/>
            <person name="Tapia R."/>
            <person name="Han C."/>
            <person name="Land M."/>
            <person name="Hauser L."/>
            <person name="Markowitz V."/>
            <person name="Cheng J.-F."/>
            <person name="Hugenholtz P."/>
            <person name="Woyke T."/>
            <person name="Wu D."/>
            <person name="Gronow S."/>
            <person name="Wellnitz S."/>
            <person name="Brambilla E."/>
            <person name="Klenk H.-P."/>
            <person name="Eisen J.A."/>
        </authorList>
    </citation>
    <scope>NUCLEOTIDE SEQUENCE [LARGE SCALE GENOMIC DNA]</scope>
    <source>
        <strain evidence="3">ATCC BAA-1111 / DSM 21527 / NCTC 11395 / H</strain>
    </source>
</reference>
<dbReference type="OrthoDB" id="5494081at2"/>
<dbReference type="KEGG" id="tpx:Turpa_3258"/>